<dbReference type="PANTHER" id="PTHR24210">
    <property type="entry name" value="LIM DOMAIN-CONTAINING PROTEIN"/>
    <property type="match status" value="1"/>
</dbReference>
<dbReference type="CDD" id="cd09332">
    <property type="entry name" value="LIM2_PINCH"/>
    <property type="match status" value="1"/>
</dbReference>
<dbReference type="GO" id="GO:0046872">
    <property type="term" value="F:metal ion binding"/>
    <property type="evidence" value="ECO:0007669"/>
    <property type="project" value="UniProtKB-KW"/>
</dbReference>
<keyword evidence="4 7" id="KW-0862">Zinc</keyword>
<dbReference type="CDD" id="cd09335">
    <property type="entry name" value="LIM5_PINCH"/>
    <property type="match status" value="1"/>
</dbReference>
<dbReference type="GO" id="GO:2001046">
    <property type="term" value="P:positive regulation of integrin-mediated signaling pathway"/>
    <property type="evidence" value="ECO:0007669"/>
    <property type="project" value="TreeGrafter"/>
</dbReference>
<dbReference type="Proteomes" id="UP001233999">
    <property type="component" value="Unassembled WGS sequence"/>
</dbReference>
<evidence type="ECO:0000256" key="4">
    <source>
        <dbReference type="ARBA" id="ARBA00022833"/>
    </source>
</evidence>
<keyword evidence="6 7" id="KW-0440">LIM domain</keyword>
<dbReference type="Gene3D" id="2.10.110.10">
    <property type="entry name" value="Cysteine Rich Protein"/>
    <property type="match status" value="4"/>
</dbReference>
<evidence type="ECO:0000313" key="9">
    <source>
        <dbReference type="EMBL" id="KAJ9577992.1"/>
    </source>
</evidence>
<dbReference type="AlphaFoldDB" id="A0AAD8E653"/>
<name>A0AAD8E653_DIPPU</name>
<evidence type="ECO:0000256" key="5">
    <source>
        <dbReference type="ARBA" id="ARBA00022949"/>
    </source>
</evidence>
<dbReference type="CDD" id="cd09334">
    <property type="entry name" value="LIM4_PINCH"/>
    <property type="match status" value="1"/>
</dbReference>
<dbReference type="GO" id="GO:0005925">
    <property type="term" value="C:focal adhesion"/>
    <property type="evidence" value="ECO:0007669"/>
    <property type="project" value="TreeGrafter"/>
</dbReference>
<dbReference type="GO" id="GO:0005911">
    <property type="term" value="C:cell-cell junction"/>
    <property type="evidence" value="ECO:0007669"/>
    <property type="project" value="TreeGrafter"/>
</dbReference>
<gene>
    <name evidence="9" type="ORF">L9F63_025149</name>
</gene>
<dbReference type="PROSITE" id="PS50023">
    <property type="entry name" value="LIM_DOMAIN_2"/>
    <property type="match status" value="3"/>
</dbReference>
<reference evidence="9" key="1">
    <citation type="journal article" date="2023" name="IScience">
        <title>Live-bearing cockroach genome reveals convergent evolutionary mechanisms linked to viviparity in insects and beyond.</title>
        <authorList>
            <person name="Fouks B."/>
            <person name="Harrison M.C."/>
            <person name="Mikhailova A.A."/>
            <person name="Marchal E."/>
            <person name="English S."/>
            <person name="Carruthers M."/>
            <person name="Jennings E.C."/>
            <person name="Chiamaka E.L."/>
            <person name="Frigard R.A."/>
            <person name="Pippel M."/>
            <person name="Attardo G.M."/>
            <person name="Benoit J.B."/>
            <person name="Bornberg-Bauer E."/>
            <person name="Tobe S.S."/>
        </authorList>
    </citation>
    <scope>NUCLEOTIDE SEQUENCE</scope>
    <source>
        <strain evidence="9">Stay&amp;Tobe</strain>
    </source>
</reference>
<dbReference type="InterPro" id="IPR047944">
    <property type="entry name" value="LIMS1/2-like_LIM1"/>
</dbReference>
<dbReference type="GO" id="GO:0045216">
    <property type="term" value="P:cell-cell junction organization"/>
    <property type="evidence" value="ECO:0007669"/>
    <property type="project" value="TreeGrafter"/>
</dbReference>
<evidence type="ECO:0000256" key="3">
    <source>
        <dbReference type="ARBA" id="ARBA00022737"/>
    </source>
</evidence>
<dbReference type="Pfam" id="PF00412">
    <property type="entry name" value="LIM"/>
    <property type="match status" value="4"/>
</dbReference>
<evidence type="ECO:0000256" key="1">
    <source>
        <dbReference type="ARBA" id="ARBA00004282"/>
    </source>
</evidence>
<dbReference type="InterPro" id="IPR001781">
    <property type="entry name" value="Znf_LIM"/>
</dbReference>
<dbReference type="PROSITE" id="PS00478">
    <property type="entry name" value="LIM_DOMAIN_1"/>
    <property type="match status" value="3"/>
</dbReference>
<keyword evidence="3" id="KW-0677">Repeat</keyword>
<dbReference type="SMART" id="SM00132">
    <property type="entry name" value="LIM"/>
    <property type="match status" value="4"/>
</dbReference>
<evidence type="ECO:0000256" key="2">
    <source>
        <dbReference type="ARBA" id="ARBA00022723"/>
    </source>
</evidence>
<proteinExistence type="predicted"/>
<organism evidence="9 10">
    <name type="scientific">Diploptera punctata</name>
    <name type="common">Pacific beetle cockroach</name>
    <dbReference type="NCBI Taxonomy" id="6984"/>
    <lineage>
        <taxon>Eukaryota</taxon>
        <taxon>Metazoa</taxon>
        <taxon>Ecdysozoa</taxon>
        <taxon>Arthropoda</taxon>
        <taxon>Hexapoda</taxon>
        <taxon>Insecta</taxon>
        <taxon>Pterygota</taxon>
        <taxon>Neoptera</taxon>
        <taxon>Polyneoptera</taxon>
        <taxon>Dictyoptera</taxon>
        <taxon>Blattodea</taxon>
        <taxon>Blaberoidea</taxon>
        <taxon>Blaberidae</taxon>
        <taxon>Diplopterinae</taxon>
        <taxon>Diploptera</taxon>
    </lineage>
</organism>
<evidence type="ECO:0000313" key="10">
    <source>
        <dbReference type="Proteomes" id="UP001233999"/>
    </source>
</evidence>
<dbReference type="EMBL" id="JASPKZ010009131">
    <property type="protein sequence ID" value="KAJ9577992.1"/>
    <property type="molecule type" value="Genomic_DNA"/>
</dbReference>
<comment type="subcellular location">
    <subcellularLocation>
        <location evidence="1">Cell junction</location>
    </subcellularLocation>
</comment>
<feature type="non-terminal residue" evidence="9">
    <location>
        <position position="1"/>
    </location>
</feature>
<dbReference type="CDD" id="cd09331">
    <property type="entry name" value="LIM1_PINCH"/>
    <property type="match status" value="1"/>
</dbReference>
<reference evidence="9" key="2">
    <citation type="submission" date="2023-05" db="EMBL/GenBank/DDBJ databases">
        <authorList>
            <person name="Fouks B."/>
        </authorList>
    </citation>
    <scope>NUCLEOTIDE SEQUENCE</scope>
    <source>
        <strain evidence="9">Stay&amp;Tobe</strain>
        <tissue evidence="9">Testes</tissue>
    </source>
</reference>
<protein>
    <recommendedName>
        <fullName evidence="8">LIM zinc-binding domain-containing protein</fullName>
    </recommendedName>
</protein>
<dbReference type="FunFam" id="2.10.110.10:FF:000011">
    <property type="entry name" value="Lim and senescent cell antigen-like-containing"/>
    <property type="match status" value="1"/>
</dbReference>
<evidence type="ECO:0000259" key="8">
    <source>
        <dbReference type="PROSITE" id="PS50023"/>
    </source>
</evidence>
<evidence type="ECO:0000256" key="7">
    <source>
        <dbReference type="PROSITE-ProRule" id="PRU00125"/>
    </source>
</evidence>
<feature type="domain" description="LIM zinc-binding" evidence="8">
    <location>
        <begin position="84"/>
        <end position="141"/>
    </location>
</feature>
<feature type="non-terminal residue" evidence="9">
    <location>
        <position position="509"/>
    </location>
</feature>
<dbReference type="GO" id="GO:1900026">
    <property type="term" value="P:positive regulation of substrate adhesion-dependent cell spreading"/>
    <property type="evidence" value="ECO:0007669"/>
    <property type="project" value="TreeGrafter"/>
</dbReference>
<dbReference type="InterPro" id="IPR017351">
    <property type="entry name" value="PINCH-1-4-like"/>
</dbReference>
<comment type="caution">
    <text evidence="9">The sequence shown here is derived from an EMBL/GenBank/DDBJ whole genome shotgun (WGS) entry which is preliminary data.</text>
</comment>
<dbReference type="FunFam" id="2.10.110.10:FF:000021">
    <property type="entry name" value="Lim and senescent cell antigen-like-containing"/>
    <property type="match status" value="1"/>
</dbReference>
<keyword evidence="2 7" id="KW-0479">Metal-binding</keyword>
<accession>A0AAD8E653</accession>
<dbReference type="FunFam" id="2.10.110.10:FF:000017">
    <property type="entry name" value="Lim and senescent cell antigen-like-containing"/>
    <property type="match status" value="1"/>
</dbReference>
<dbReference type="GO" id="GO:0005737">
    <property type="term" value="C:cytoplasm"/>
    <property type="evidence" value="ECO:0007669"/>
    <property type="project" value="TreeGrafter"/>
</dbReference>
<dbReference type="GO" id="GO:0098609">
    <property type="term" value="P:cell-cell adhesion"/>
    <property type="evidence" value="ECO:0007669"/>
    <property type="project" value="TreeGrafter"/>
</dbReference>
<feature type="domain" description="LIM zinc-binding" evidence="8">
    <location>
        <begin position="21"/>
        <end position="82"/>
    </location>
</feature>
<feature type="domain" description="LIM zinc-binding" evidence="8">
    <location>
        <begin position="251"/>
        <end position="310"/>
    </location>
</feature>
<evidence type="ECO:0000256" key="6">
    <source>
        <dbReference type="ARBA" id="ARBA00023038"/>
    </source>
</evidence>
<keyword evidence="5" id="KW-0965">Cell junction</keyword>
<keyword evidence="10" id="KW-1185">Reference proteome</keyword>
<dbReference type="PANTHER" id="PTHR24210:SF0">
    <property type="entry name" value="LIM DOMAIN-CONTAINING PROTEIN"/>
    <property type="match status" value="1"/>
</dbReference>
<sequence>KTKYGDKTIPMPGVNMSLGNMFCSRCGDGFEPHEKIVNSNGELWHPQCFVCAQCFRAFPEGIFYEFEGRKYCEHDFHVLFAPCCGKCGEFVIGRVIKAMNSNWHPRCFRCEMCDKELADLGFIRNQGRALCHECNAKAKAVGLGKYVCHKCHTAVSATPCHHMLCLKKHRSMRRSCSGQRTFKRVLSVVVSLMTNHCDSVERCTMVIILTAQHVGLNLTLKPVKFEVAQDLQQNEMNELYCLRCHDKMGIPICGACRRPIEERVVTALGKHWHVEHFVCAKCEKPFLGHRHYEKKGLAYCETHYHQLFGNLCFVCNQVISGDVILKLNLIYISLLFNKNFMIYITVFTALNKAWCVHHFACSVCDQKMNQKTKFYECDLKPVCKKCYDKFPNELRRRLRKAHEQIRKLYFEVILININIEELVLIENYVKAMDHHQEKAFCRANFLELVNLNFTYMQKIREDVCVTFLQQISTFYLPHGQKHIILYNSELLNVKMTSICCSRHKQYSLR</sequence>
<dbReference type="SUPFAM" id="SSF57716">
    <property type="entry name" value="Glucocorticoid receptor-like (DNA-binding domain)"/>
    <property type="match status" value="5"/>
</dbReference>